<dbReference type="Proteomes" id="UP001151699">
    <property type="component" value="Chromosome B"/>
</dbReference>
<comment type="caution">
    <text evidence="1">The sequence shown here is derived from an EMBL/GenBank/DDBJ whole genome shotgun (WGS) entry which is preliminary data.</text>
</comment>
<keyword evidence="2" id="KW-1185">Reference proteome</keyword>
<evidence type="ECO:0000313" key="2">
    <source>
        <dbReference type="Proteomes" id="UP001151699"/>
    </source>
</evidence>
<dbReference type="EMBL" id="WJQU01000002">
    <property type="protein sequence ID" value="KAJ6643075.1"/>
    <property type="molecule type" value="Genomic_DNA"/>
</dbReference>
<dbReference type="OrthoDB" id="6356850at2759"/>
<proteinExistence type="predicted"/>
<dbReference type="AlphaFoldDB" id="A0A9Q0S4E5"/>
<evidence type="ECO:0000313" key="1">
    <source>
        <dbReference type="EMBL" id="KAJ6643075.1"/>
    </source>
</evidence>
<sequence length="241" mass="27372">MNKMWKGNGEEQQFLEKLLKDGVVNPSMKPSEVQRIYPQFNGFASATFRKHWNKTKAMLDATANHNDNFVEIDVHSPPSTSPQILAAAYAYFEPYRCVALNSVDKIYVIAISLAQNQNIKKANKLRAKLMCTLFEKNNCNMVVSNVVLNALKNSPSCSEIYKCSREWCKYSCTRILPFLGVNTGTIKNDFGNLKLAIFMNFPDNEPKCTLCKTSTCITRTFSDHLFIEIPVAKYGHQHESH</sequence>
<name>A0A9Q0S4E5_9DIPT</name>
<reference evidence="1" key="1">
    <citation type="submission" date="2022-07" db="EMBL/GenBank/DDBJ databases">
        <authorList>
            <person name="Trinca V."/>
            <person name="Uliana J.V.C."/>
            <person name="Torres T.T."/>
            <person name="Ward R.J."/>
            <person name="Monesi N."/>
        </authorList>
    </citation>
    <scope>NUCLEOTIDE SEQUENCE</scope>
    <source>
        <strain evidence="1">HSMRA1968</strain>
        <tissue evidence="1">Whole embryos</tissue>
    </source>
</reference>
<gene>
    <name evidence="1" type="ORF">Bhyg_08031</name>
</gene>
<protein>
    <submittedName>
        <fullName evidence="1">Uncharacterized protein</fullName>
    </submittedName>
</protein>
<organism evidence="1 2">
    <name type="scientific">Pseudolycoriella hygida</name>
    <dbReference type="NCBI Taxonomy" id="35572"/>
    <lineage>
        <taxon>Eukaryota</taxon>
        <taxon>Metazoa</taxon>
        <taxon>Ecdysozoa</taxon>
        <taxon>Arthropoda</taxon>
        <taxon>Hexapoda</taxon>
        <taxon>Insecta</taxon>
        <taxon>Pterygota</taxon>
        <taxon>Neoptera</taxon>
        <taxon>Endopterygota</taxon>
        <taxon>Diptera</taxon>
        <taxon>Nematocera</taxon>
        <taxon>Sciaroidea</taxon>
        <taxon>Sciaridae</taxon>
        <taxon>Pseudolycoriella</taxon>
    </lineage>
</organism>
<accession>A0A9Q0S4E5</accession>